<dbReference type="Proteomes" id="UP000509460">
    <property type="component" value="Chromosome"/>
</dbReference>
<evidence type="ECO:0000256" key="1">
    <source>
        <dbReference type="SAM" id="SignalP"/>
    </source>
</evidence>
<name>A0AAI8W9X6_ENTMU</name>
<organism evidence="2 3">
    <name type="scientific">Enterococcus mundtii</name>
    <dbReference type="NCBI Taxonomy" id="53346"/>
    <lineage>
        <taxon>Bacteria</taxon>
        <taxon>Bacillati</taxon>
        <taxon>Bacillota</taxon>
        <taxon>Bacilli</taxon>
        <taxon>Lactobacillales</taxon>
        <taxon>Enterococcaceae</taxon>
        <taxon>Enterococcus</taxon>
    </lineage>
</organism>
<feature type="chain" id="PRO_5042479176" evidence="1">
    <location>
        <begin position="30"/>
        <end position="61"/>
    </location>
</feature>
<dbReference type="EMBL" id="AP019810">
    <property type="protein sequence ID" value="BBM13701.1"/>
    <property type="molecule type" value="Genomic_DNA"/>
</dbReference>
<proteinExistence type="predicted"/>
<evidence type="ECO:0000313" key="2">
    <source>
        <dbReference type="EMBL" id="BBM13701.1"/>
    </source>
</evidence>
<evidence type="ECO:0000313" key="3">
    <source>
        <dbReference type="Proteomes" id="UP000509460"/>
    </source>
</evidence>
<feature type="signal peptide" evidence="1">
    <location>
        <begin position="1"/>
        <end position="29"/>
    </location>
</feature>
<reference evidence="2 3" key="1">
    <citation type="submission" date="2019-07" db="EMBL/GenBank/DDBJ databases">
        <title>antibiotic susceptibility of plant-derived lactic acid bacteria.</title>
        <authorList>
            <person name="Sugiyama M."/>
            <person name="Noda M."/>
        </authorList>
    </citation>
    <scope>NUCLEOTIDE SEQUENCE [LARGE SCALE GENOMIC DNA]</scope>
    <source>
        <strain evidence="2 3">15-1A</strain>
    </source>
</reference>
<keyword evidence="1" id="KW-0732">Signal</keyword>
<gene>
    <name evidence="2" type="ORF">EM151A_0460</name>
</gene>
<dbReference type="AlphaFoldDB" id="A0AAI8W9X6"/>
<sequence>MKKKQKKVLNHLLACSALLVLGGPVVGQAVINVPVAHADTNANPVADKTTMRSITGVSIKS</sequence>
<protein>
    <submittedName>
        <fullName evidence="2">Uncharacterized protein</fullName>
    </submittedName>
</protein>
<accession>A0AAI8W9X6</accession>
<dbReference type="RefSeq" id="WP_023519925.1">
    <property type="nucleotide sequence ID" value="NZ_AP019810.1"/>
</dbReference>